<evidence type="ECO:0000259" key="6">
    <source>
        <dbReference type="PROSITE" id="PS51294"/>
    </source>
</evidence>
<dbReference type="InterPro" id="IPR017930">
    <property type="entry name" value="Myb_dom"/>
</dbReference>
<organism evidence="7 8">
    <name type="scientific">Tritrichomonas foetus</name>
    <dbReference type="NCBI Taxonomy" id="1144522"/>
    <lineage>
        <taxon>Eukaryota</taxon>
        <taxon>Metamonada</taxon>
        <taxon>Parabasalia</taxon>
        <taxon>Tritrichomonadida</taxon>
        <taxon>Tritrichomonadidae</taxon>
        <taxon>Tritrichomonas</taxon>
    </lineage>
</organism>
<dbReference type="GO" id="GO:0000978">
    <property type="term" value="F:RNA polymerase II cis-regulatory region sequence-specific DNA binding"/>
    <property type="evidence" value="ECO:0007669"/>
    <property type="project" value="TreeGrafter"/>
</dbReference>
<evidence type="ECO:0000313" key="7">
    <source>
        <dbReference type="EMBL" id="OHS93369.1"/>
    </source>
</evidence>
<dbReference type="VEuPathDB" id="TrichDB:TRFO_40331"/>
<keyword evidence="3" id="KW-0804">Transcription</keyword>
<dbReference type="Pfam" id="PF13921">
    <property type="entry name" value="Myb_DNA-bind_6"/>
    <property type="match status" value="1"/>
</dbReference>
<dbReference type="GO" id="GO:0001006">
    <property type="term" value="F:RNA polymerase III type 3 promoter sequence-specific DNA binding"/>
    <property type="evidence" value="ECO:0007669"/>
    <property type="project" value="TreeGrafter"/>
</dbReference>
<comment type="caution">
    <text evidence="7">The sequence shown here is derived from an EMBL/GenBank/DDBJ whole genome shotgun (WGS) entry which is preliminary data.</text>
</comment>
<dbReference type="EMBL" id="MLAK01001407">
    <property type="protein sequence ID" value="OHS93369.1"/>
    <property type="molecule type" value="Genomic_DNA"/>
</dbReference>
<dbReference type="PROSITE" id="PS50090">
    <property type="entry name" value="MYB_LIKE"/>
    <property type="match status" value="2"/>
</dbReference>
<protein>
    <submittedName>
        <fullName evidence="7">Myb-like DNA-binding domain containing protein</fullName>
    </submittedName>
</protein>
<keyword evidence="1" id="KW-0805">Transcription regulation</keyword>
<evidence type="ECO:0000256" key="4">
    <source>
        <dbReference type="ARBA" id="ARBA00023242"/>
    </source>
</evidence>
<keyword evidence="4" id="KW-0539">Nucleus</keyword>
<evidence type="ECO:0000256" key="1">
    <source>
        <dbReference type="ARBA" id="ARBA00023015"/>
    </source>
</evidence>
<feature type="domain" description="HTH myb-type" evidence="6">
    <location>
        <begin position="84"/>
        <end position="134"/>
    </location>
</feature>
<dbReference type="AlphaFoldDB" id="A0A1J4J3P6"/>
<dbReference type="PANTHER" id="PTHR46621">
    <property type="entry name" value="SNRNA-ACTIVATING PROTEIN COMPLEX SUBUNIT 4"/>
    <property type="match status" value="1"/>
</dbReference>
<reference evidence="7" key="1">
    <citation type="submission" date="2016-10" db="EMBL/GenBank/DDBJ databases">
        <authorList>
            <person name="Benchimol M."/>
            <person name="Almeida L.G."/>
            <person name="Vasconcelos A.T."/>
            <person name="Perreira-Neves A."/>
            <person name="Rosa I.A."/>
            <person name="Tasca T."/>
            <person name="Bogo M.R."/>
            <person name="de Souza W."/>
        </authorList>
    </citation>
    <scope>NUCLEOTIDE SEQUENCE [LARGE SCALE GENOMIC DNA]</scope>
    <source>
        <strain evidence="7">K</strain>
    </source>
</reference>
<dbReference type="GeneID" id="94847842"/>
<name>A0A1J4J3P6_9EUKA</name>
<dbReference type="FunFam" id="1.10.10.60:FF:000016">
    <property type="entry name" value="Transcriptional activator Myb isoform A"/>
    <property type="match status" value="1"/>
</dbReference>
<dbReference type="InterPro" id="IPR009057">
    <property type="entry name" value="Homeodomain-like_sf"/>
</dbReference>
<keyword evidence="8" id="KW-1185">Reference proteome</keyword>
<gene>
    <name evidence="7" type="ORF">TRFO_40331</name>
</gene>
<evidence type="ECO:0000256" key="3">
    <source>
        <dbReference type="ARBA" id="ARBA00023163"/>
    </source>
</evidence>
<proteinExistence type="predicted"/>
<keyword evidence="2" id="KW-0238">DNA-binding</keyword>
<dbReference type="SUPFAM" id="SSF46689">
    <property type="entry name" value="Homeodomain-like"/>
    <property type="match status" value="1"/>
</dbReference>
<evidence type="ECO:0000256" key="2">
    <source>
        <dbReference type="ARBA" id="ARBA00023125"/>
    </source>
</evidence>
<evidence type="ECO:0000259" key="5">
    <source>
        <dbReference type="PROSITE" id="PS50090"/>
    </source>
</evidence>
<accession>A0A1J4J3P6</accession>
<dbReference type="CDD" id="cd00167">
    <property type="entry name" value="SANT"/>
    <property type="match status" value="2"/>
</dbReference>
<dbReference type="RefSeq" id="XP_068346506.1">
    <property type="nucleotide sequence ID" value="XM_068513138.1"/>
</dbReference>
<dbReference type="InterPro" id="IPR001005">
    <property type="entry name" value="SANT/Myb"/>
</dbReference>
<dbReference type="GO" id="GO:0019185">
    <property type="term" value="C:snRNA-activating protein complex"/>
    <property type="evidence" value="ECO:0007669"/>
    <property type="project" value="TreeGrafter"/>
</dbReference>
<dbReference type="Gene3D" id="1.10.10.60">
    <property type="entry name" value="Homeodomain-like"/>
    <property type="match status" value="2"/>
</dbReference>
<sequence>MYGFPQSQPRNQRNQMIYYYNHRESNQQIQSKKSKWTLEEDDLLRTAVELHGEHSWKTIASLVPGRNSKQCRERWTAQLNPDLNKDEWTAQEDSTLIQMQAIHGNLWARISSFLPGRSANSVKNRFNWLTRRNLPQKMREVIQKNSNNIRYCSSLPSDDPPFFPLATVKSKSLDNDDNDSYIWDISPDFVCTQDGKEIDSSFSDQWFY</sequence>
<dbReference type="SMART" id="SM00717">
    <property type="entry name" value="SANT"/>
    <property type="match status" value="2"/>
</dbReference>
<dbReference type="OrthoDB" id="2143914at2759"/>
<dbReference type="Proteomes" id="UP000179807">
    <property type="component" value="Unassembled WGS sequence"/>
</dbReference>
<dbReference type="PROSITE" id="PS51294">
    <property type="entry name" value="HTH_MYB"/>
    <property type="match status" value="2"/>
</dbReference>
<evidence type="ECO:0000313" key="8">
    <source>
        <dbReference type="Proteomes" id="UP000179807"/>
    </source>
</evidence>
<dbReference type="PANTHER" id="PTHR46621:SF1">
    <property type="entry name" value="SNRNA-ACTIVATING PROTEIN COMPLEX SUBUNIT 4"/>
    <property type="match status" value="1"/>
</dbReference>
<feature type="domain" description="Myb-like" evidence="5">
    <location>
        <begin position="28"/>
        <end position="79"/>
    </location>
</feature>
<dbReference type="GO" id="GO:0042796">
    <property type="term" value="P:snRNA transcription by RNA polymerase III"/>
    <property type="evidence" value="ECO:0007669"/>
    <property type="project" value="TreeGrafter"/>
</dbReference>
<dbReference type="GO" id="GO:0042795">
    <property type="term" value="P:snRNA transcription by RNA polymerase II"/>
    <property type="evidence" value="ECO:0007669"/>
    <property type="project" value="TreeGrafter"/>
</dbReference>
<dbReference type="InterPro" id="IPR051575">
    <property type="entry name" value="Myb-like_DNA-bd"/>
</dbReference>
<feature type="domain" description="HTH myb-type" evidence="6">
    <location>
        <begin position="32"/>
        <end position="83"/>
    </location>
</feature>
<feature type="domain" description="Myb-like" evidence="5">
    <location>
        <begin position="80"/>
        <end position="130"/>
    </location>
</feature>